<sequence length="20" mass="2561">MQTATAHRCRRWMRRSAWKQ</sequence>
<protein>
    <submittedName>
        <fullName evidence="2">Uncharacterized protein</fullName>
    </submittedName>
</protein>
<dbReference type="EMBL" id="GBRH01261167">
    <property type="protein sequence ID" value="JAD36728.1"/>
    <property type="molecule type" value="Transcribed_RNA"/>
</dbReference>
<reference evidence="2" key="1">
    <citation type="submission" date="2014-09" db="EMBL/GenBank/DDBJ databases">
        <authorList>
            <person name="Magalhaes I.L.F."/>
            <person name="Oliveira U."/>
            <person name="Santos F.R."/>
            <person name="Vidigal T.H.D.A."/>
            <person name="Brescovit A.D."/>
            <person name="Santos A.J."/>
        </authorList>
    </citation>
    <scope>NUCLEOTIDE SEQUENCE</scope>
    <source>
        <tissue evidence="2">Shoot tissue taken approximately 20 cm above the soil surface</tissue>
    </source>
</reference>
<reference evidence="2" key="2">
    <citation type="journal article" date="2015" name="Data Brief">
        <title>Shoot transcriptome of the giant reed, Arundo donax.</title>
        <authorList>
            <person name="Barrero R.A."/>
            <person name="Guerrero F.D."/>
            <person name="Moolhuijzen P."/>
            <person name="Goolsby J.A."/>
            <person name="Tidwell J."/>
            <person name="Bellgard S.E."/>
            <person name="Bellgard M.I."/>
        </authorList>
    </citation>
    <scope>NUCLEOTIDE SEQUENCE</scope>
    <source>
        <tissue evidence="2">Shoot tissue taken approximately 20 cm above the soil surface</tissue>
    </source>
</reference>
<dbReference type="AlphaFoldDB" id="A0A0A8ZGD9"/>
<name>A0A0A8ZGD9_ARUDO</name>
<proteinExistence type="predicted"/>
<feature type="compositionally biased region" description="Basic residues" evidence="1">
    <location>
        <begin position="7"/>
        <end position="20"/>
    </location>
</feature>
<feature type="region of interest" description="Disordered" evidence="1">
    <location>
        <begin position="1"/>
        <end position="20"/>
    </location>
</feature>
<accession>A0A0A8ZGD9</accession>
<organism evidence="2">
    <name type="scientific">Arundo donax</name>
    <name type="common">Giant reed</name>
    <name type="synonym">Donax arundinaceus</name>
    <dbReference type="NCBI Taxonomy" id="35708"/>
    <lineage>
        <taxon>Eukaryota</taxon>
        <taxon>Viridiplantae</taxon>
        <taxon>Streptophyta</taxon>
        <taxon>Embryophyta</taxon>
        <taxon>Tracheophyta</taxon>
        <taxon>Spermatophyta</taxon>
        <taxon>Magnoliopsida</taxon>
        <taxon>Liliopsida</taxon>
        <taxon>Poales</taxon>
        <taxon>Poaceae</taxon>
        <taxon>PACMAD clade</taxon>
        <taxon>Arundinoideae</taxon>
        <taxon>Arundineae</taxon>
        <taxon>Arundo</taxon>
    </lineage>
</organism>
<evidence type="ECO:0000256" key="1">
    <source>
        <dbReference type="SAM" id="MobiDB-lite"/>
    </source>
</evidence>
<evidence type="ECO:0000313" key="2">
    <source>
        <dbReference type="EMBL" id="JAD36728.1"/>
    </source>
</evidence>